<keyword evidence="3" id="KW-1133">Transmembrane helix</keyword>
<dbReference type="PROSITE" id="PS51034">
    <property type="entry name" value="ZP_2"/>
    <property type="match status" value="1"/>
</dbReference>
<dbReference type="InterPro" id="IPR055356">
    <property type="entry name" value="ZP-N"/>
</dbReference>
<evidence type="ECO:0000313" key="6">
    <source>
        <dbReference type="Proteomes" id="UP000265020"/>
    </source>
</evidence>
<dbReference type="Ensembl" id="ENSCVAT00000000753.1">
    <property type="protein sequence ID" value="ENSCVAP00000025786.1"/>
    <property type="gene ID" value="ENSCVAG00000010861.1"/>
</dbReference>
<evidence type="ECO:0000256" key="3">
    <source>
        <dbReference type="SAM" id="Phobius"/>
    </source>
</evidence>
<reference evidence="5" key="2">
    <citation type="submission" date="2025-09" db="UniProtKB">
        <authorList>
            <consortium name="Ensembl"/>
        </authorList>
    </citation>
    <scope>IDENTIFICATION</scope>
</reference>
<dbReference type="PANTHER" id="PTHR14002">
    <property type="entry name" value="ENDOGLIN/TGF-BETA RECEPTOR TYPE III"/>
    <property type="match status" value="1"/>
</dbReference>
<dbReference type="OMA" id="CIYAYKR"/>
<keyword evidence="2" id="KW-1015">Disulfide bond</keyword>
<dbReference type="Pfam" id="PF23344">
    <property type="entry name" value="ZP-N"/>
    <property type="match status" value="1"/>
</dbReference>
<proteinExistence type="predicted"/>
<sequence length="348" mass="39479">MEPRLTSETALISLSGAQIKVVCGRDYMSIRATEDFFLYHKVPLEALHLPNKSCRAQREVIGDTSYYMFRISKEKYLVCGGKPLTKNSTHLLYSLTVQSEPQIKGNIIRDPNFKMDFTCIYPHIRTVSLPFPVSPISSEMMMRIDEMEATIQMLLYADHTFTNAYTHTPTIELNHKVYIEVAVTVPEDYFLLRVNDCWATQSPQPNATEGLLHSLVHNGCVDDHTVSFISQNGDSSTVRYSFDMFRFTTEPHELYLHCSVQLCDLDDHKSCMPSCNVIRKREALREYPSQGLLSYGPIRIEMPDQPESSILTTVVLPVAGVWTLGFFLTVLISVAKAGSRRITKPEAH</sequence>
<dbReference type="InterPro" id="IPR001507">
    <property type="entry name" value="ZP_dom"/>
</dbReference>
<keyword evidence="3" id="KW-0812">Transmembrane</keyword>
<dbReference type="SMART" id="SM00241">
    <property type="entry name" value="ZP"/>
    <property type="match status" value="1"/>
</dbReference>
<keyword evidence="6" id="KW-1185">Reference proteome</keyword>
<dbReference type="Pfam" id="PF00100">
    <property type="entry name" value="Zona_pellucida"/>
    <property type="match status" value="1"/>
</dbReference>
<organism evidence="5 6">
    <name type="scientific">Cyprinodon variegatus</name>
    <name type="common">Sheepshead minnow</name>
    <dbReference type="NCBI Taxonomy" id="28743"/>
    <lineage>
        <taxon>Eukaryota</taxon>
        <taxon>Metazoa</taxon>
        <taxon>Chordata</taxon>
        <taxon>Craniata</taxon>
        <taxon>Vertebrata</taxon>
        <taxon>Euteleostomi</taxon>
        <taxon>Actinopterygii</taxon>
        <taxon>Neopterygii</taxon>
        <taxon>Teleostei</taxon>
        <taxon>Neoteleostei</taxon>
        <taxon>Acanthomorphata</taxon>
        <taxon>Ovalentaria</taxon>
        <taxon>Atherinomorphae</taxon>
        <taxon>Cyprinodontiformes</taxon>
        <taxon>Cyprinodontidae</taxon>
        <taxon>Cyprinodon</taxon>
    </lineage>
</organism>
<protein>
    <submittedName>
        <fullName evidence="5">Zona pellucida glycoprotein d</fullName>
    </submittedName>
</protein>
<keyword evidence="1" id="KW-0732">Signal</keyword>
<dbReference type="GeneTree" id="ENSGT00940000167365"/>
<dbReference type="STRING" id="28743.ENSCVAP00000025786"/>
<evidence type="ECO:0000313" key="5">
    <source>
        <dbReference type="Ensembl" id="ENSCVAP00000025786.1"/>
    </source>
</evidence>
<name>A0A3Q2E0R6_CYPVA</name>
<keyword evidence="3" id="KW-0472">Membrane</keyword>
<evidence type="ECO:0000259" key="4">
    <source>
        <dbReference type="PROSITE" id="PS51034"/>
    </source>
</evidence>
<reference evidence="5" key="1">
    <citation type="submission" date="2025-08" db="UniProtKB">
        <authorList>
            <consortium name="Ensembl"/>
        </authorList>
    </citation>
    <scope>IDENTIFICATION</scope>
</reference>
<feature type="domain" description="ZP" evidence="4">
    <location>
        <begin position="22"/>
        <end position="282"/>
    </location>
</feature>
<dbReference type="InterPro" id="IPR055355">
    <property type="entry name" value="ZP-C"/>
</dbReference>
<dbReference type="Proteomes" id="UP000265020">
    <property type="component" value="Unassembled WGS sequence"/>
</dbReference>
<evidence type="ECO:0000256" key="1">
    <source>
        <dbReference type="ARBA" id="ARBA00022729"/>
    </source>
</evidence>
<accession>A0A3Q2E0R6</accession>
<feature type="transmembrane region" description="Helical" evidence="3">
    <location>
        <begin position="310"/>
        <end position="334"/>
    </location>
</feature>
<evidence type="ECO:0000256" key="2">
    <source>
        <dbReference type="ARBA" id="ARBA00023157"/>
    </source>
</evidence>
<dbReference type="InterPro" id="IPR042235">
    <property type="entry name" value="ZP-C_dom"/>
</dbReference>
<dbReference type="PANTHER" id="PTHR14002:SF53">
    <property type="entry name" value="UROMODULIN"/>
    <property type="match status" value="1"/>
</dbReference>
<dbReference type="Gene3D" id="2.60.40.4100">
    <property type="entry name" value="Zona pellucida, ZP-C domain"/>
    <property type="match status" value="1"/>
</dbReference>
<dbReference type="AlphaFoldDB" id="A0A3Q2E0R6"/>
<dbReference type="Gene3D" id="2.60.40.3210">
    <property type="entry name" value="Zona pellucida, ZP-N domain"/>
    <property type="match status" value="1"/>
</dbReference>